<gene>
    <name evidence="2" type="ORF">GM160_04115</name>
</gene>
<dbReference type="EMBL" id="CP046415">
    <property type="protein sequence ID" value="QGT78145.1"/>
    <property type="molecule type" value="Genomic_DNA"/>
</dbReference>
<keyword evidence="1" id="KW-0472">Membrane</keyword>
<dbReference type="Proteomes" id="UP000427716">
    <property type="component" value="Chromosome"/>
</dbReference>
<dbReference type="KEGG" id="ghl:GM160_04115"/>
<feature type="transmembrane region" description="Helical" evidence="1">
    <location>
        <begin position="60"/>
        <end position="79"/>
    </location>
</feature>
<organism evidence="2 3">
    <name type="scientific">Guyparkeria halophila</name>
    <dbReference type="NCBI Taxonomy" id="47960"/>
    <lineage>
        <taxon>Bacteria</taxon>
        <taxon>Pseudomonadati</taxon>
        <taxon>Pseudomonadota</taxon>
        <taxon>Gammaproteobacteria</taxon>
        <taxon>Chromatiales</taxon>
        <taxon>Thioalkalibacteraceae</taxon>
        <taxon>Guyparkeria</taxon>
    </lineage>
</organism>
<dbReference type="PANTHER" id="PTHR15887:SF1">
    <property type="entry name" value="TRANSMEMBRANE PROTEIN 69"/>
    <property type="match status" value="1"/>
</dbReference>
<reference evidence="2 3" key="1">
    <citation type="submission" date="2019-11" db="EMBL/GenBank/DDBJ databases">
        <authorList>
            <person name="Zhang J."/>
            <person name="Sun C."/>
        </authorList>
    </citation>
    <scope>NUCLEOTIDE SEQUENCE [LARGE SCALE GENOMIC DNA]</scope>
    <source>
        <strain evidence="3">sp2</strain>
    </source>
</reference>
<dbReference type="Pfam" id="PF11911">
    <property type="entry name" value="DUF3429"/>
    <property type="match status" value="1"/>
</dbReference>
<dbReference type="AlphaFoldDB" id="A0A6I6D1M7"/>
<proteinExistence type="predicted"/>
<feature type="transmembrane region" description="Helical" evidence="1">
    <location>
        <begin position="115"/>
        <end position="132"/>
    </location>
</feature>
<evidence type="ECO:0000313" key="3">
    <source>
        <dbReference type="Proteomes" id="UP000427716"/>
    </source>
</evidence>
<accession>A0A6I6D1M7</accession>
<keyword evidence="3" id="KW-1185">Reference proteome</keyword>
<sequence>MGVQLSGVTSSCLPGFFVFGIGKHSTPAQHGLGLHGVVRTSRGAAMAKSLEQTVALHARLAGYAGLIPFVLPLLVLWWHPDWAAQAVAVQHAYAALILSFLGGIYWGVALNRQSAVGIWLSVLPSLWAWPALLMPPVAATWMLATGFALMFLLDRTARQRGWIREWFFRLRLTLGLVAIASLLLGLTS</sequence>
<name>A0A6I6D1M7_9GAMM</name>
<feature type="transmembrane region" description="Helical" evidence="1">
    <location>
        <begin position="166"/>
        <end position="186"/>
    </location>
</feature>
<feature type="transmembrane region" description="Helical" evidence="1">
    <location>
        <begin position="91"/>
        <end position="108"/>
    </location>
</feature>
<keyword evidence="1" id="KW-0812">Transmembrane</keyword>
<protein>
    <submittedName>
        <fullName evidence="2">DUF3429 family protein</fullName>
    </submittedName>
</protein>
<dbReference type="InterPro" id="IPR021836">
    <property type="entry name" value="DUF3429"/>
</dbReference>
<feature type="transmembrane region" description="Helical" evidence="1">
    <location>
        <begin position="138"/>
        <end position="154"/>
    </location>
</feature>
<evidence type="ECO:0000313" key="2">
    <source>
        <dbReference type="EMBL" id="QGT78145.1"/>
    </source>
</evidence>
<evidence type="ECO:0000256" key="1">
    <source>
        <dbReference type="SAM" id="Phobius"/>
    </source>
</evidence>
<keyword evidence="1" id="KW-1133">Transmembrane helix</keyword>
<dbReference type="PANTHER" id="PTHR15887">
    <property type="entry name" value="TRANSMEMBRANE PROTEIN 69"/>
    <property type="match status" value="1"/>
</dbReference>